<protein>
    <submittedName>
        <fullName evidence="3">Phasin family protein</fullName>
    </submittedName>
</protein>
<evidence type="ECO:0000259" key="2">
    <source>
        <dbReference type="Pfam" id="PF09361"/>
    </source>
</evidence>
<comment type="caution">
    <text evidence="4">The sequence shown here is derived from an EMBL/GenBank/DDBJ whole genome shotgun (WGS) entry which is preliminary data.</text>
</comment>
<dbReference type="EMBL" id="JAZHGA010000025">
    <property type="protein sequence ID" value="MEM5343627.1"/>
    <property type="molecule type" value="Genomic_DNA"/>
</dbReference>
<dbReference type="Proteomes" id="UP001481677">
    <property type="component" value="Unassembled WGS sequence"/>
</dbReference>
<evidence type="ECO:0000313" key="6">
    <source>
        <dbReference type="Proteomes" id="UP001481677"/>
    </source>
</evidence>
<gene>
    <name evidence="4" type="ORF">FRZ40_29640</name>
    <name evidence="3" type="ORF">V4C56_28885</name>
</gene>
<evidence type="ECO:0000313" key="4">
    <source>
        <dbReference type="EMBL" id="TXC84445.1"/>
    </source>
</evidence>
<name>A0A5C6VLN0_9BURK</name>
<accession>A0A5C6VLN0</accession>
<dbReference type="Pfam" id="PF09361">
    <property type="entry name" value="Phasin_2"/>
    <property type="match status" value="1"/>
</dbReference>
<keyword evidence="6" id="KW-1185">Reference proteome</keyword>
<feature type="domain" description="Phasin" evidence="2">
    <location>
        <begin position="10"/>
        <end position="87"/>
    </location>
</feature>
<proteinExistence type="predicted"/>
<evidence type="ECO:0000256" key="1">
    <source>
        <dbReference type="SAM" id="MobiDB-lite"/>
    </source>
</evidence>
<reference evidence="4" key="2">
    <citation type="submission" date="2019-08" db="EMBL/GenBank/DDBJ databases">
        <authorList>
            <person name="Im W.-T."/>
        </authorList>
    </citation>
    <scope>NUCLEOTIDE SEQUENCE</scope>
    <source>
        <strain evidence="4">NF 2-5-3</strain>
    </source>
</reference>
<feature type="region of interest" description="Disordered" evidence="1">
    <location>
        <begin position="96"/>
        <end position="142"/>
    </location>
</feature>
<dbReference type="AlphaFoldDB" id="A0A5C6VLN0"/>
<dbReference type="RefSeq" id="WP_147236480.1">
    <property type="nucleotide sequence ID" value="NZ_JAZHFZ010000027.1"/>
</dbReference>
<reference evidence="3 6" key="3">
    <citation type="submission" date="2024-01" db="EMBL/GenBank/DDBJ databases">
        <title>The diversity of rhizobia nodulating Mimosa spp. in eleven states of Brazil covering several biomes is determined by host plant, location, and edaphic factors.</title>
        <authorList>
            <person name="Rouws L."/>
            <person name="Barauna A."/>
            <person name="Beukes C."/>
            <person name="De Faria S.M."/>
            <person name="Gross E."/>
            <person name="Dos Reis Junior F.B."/>
            <person name="Simon M."/>
            <person name="Maluk M."/>
            <person name="Odee D.W."/>
            <person name="Kenicer G."/>
            <person name="Young J.P.W."/>
            <person name="Reis V.M."/>
            <person name="Zilli J."/>
            <person name="James E.K."/>
        </authorList>
    </citation>
    <scope>NUCLEOTIDE SEQUENCE [LARGE SCALE GENOMIC DNA]</scope>
    <source>
        <strain evidence="3 6">JPY530</strain>
    </source>
</reference>
<sequence length="142" mass="14640">MNTLPSEPFAADTMQAVALANTEALTKWIALCEEAWMRAATVRNPLEYAAIGSLMLPACASQAMLYCKRIADIAAGAQTAASQPLTAVQTGKPAADIGLSMNAPSRPAVTASPDVTHAPTPTGGAVKQSPKQSIPVPPLRGE</sequence>
<reference evidence="4 5" key="1">
    <citation type="journal article" date="2018" name="Int. J. Syst. Evol. Microbiol.">
        <title>Paraburkholderia azotifigens sp. nov., a nitrogen-fixing bacterium isolated from paddy soil.</title>
        <authorList>
            <person name="Choi G.M."/>
            <person name="Im W.T."/>
        </authorList>
    </citation>
    <scope>NUCLEOTIDE SEQUENCE [LARGE SCALE GENOMIC DNA]</scope>
    <source>
        <strain evidence="4 5">NF 2-5-3</strain>
    </source>
</reference>
<organism evidence="4 5">
    <name type="scientific">Paraburkholderia azotifigens</name>
    <dbReference type="NCBI Taxonomy" id="2057004"/>
    <lineage>
        <taxon>Bacteria</taxon>
        <taxon>Pseudomonadati</taxon>
        <taxon>Pseudomonadota</taxon>
        <taxon>Betaproteobacteria</taxon>
        <taxon>Burkholderiales</taxon>
        <taxon>Burkholderiaceae</taxon>
        <taxon>Paraburkholderia</taxon>
    </lineage>
</organism>
<dbReference type="Proteomes" id="UP000321776">
    <property type="component" value="Unassembled WGS sequence"/>
</dbReference>
<dbReference type="EMBL" id="VOQS01000003">
    <property type="protein sequence ID" value="TXC84445.1"/>
    <property type="molecule type" value="Genomic_DNA"/>
</dbReference>
<dbReference type="InterPro" id="IPR018968">
    <property type="entry name" value="Phasin"/>
</dbReference>
<evidence type="ECO:0000313" key="3">
    <source>
        <dbReference type="EMBL" id="MEM5343627.1"/>
    </source>
</evidence>
<evidence type="ECO:0000313" key="5">
    <source>
        <dbReference type="Proteomes" id="UP000321776"/>
    </source>
</evidence>